<dbReference type="PANTHER" id="PTHR42345:SF2">
    <property type="entry name" value="HELICASE-LIKE PROTEIN"/>
    <property type="match status" value="1"/>
</dbReference>
<protein>
    <submittedName>
        <fullName evidence="2">Uncharacterized protein</fullName>
    </submittedName>
</protein>
<feature type="region of interest" description="Disordered" evidence="1">
    <location>
        <begin position="532"/>
        <end position="556"/>
    </location>
</feature>
<feature type="region of interest" description="Disordered" evidence="1">
    <location>
        <begin position="1"/>
        <end position="110"/>
    </location>
</feature>
<dbReference type="OMA" id="VFEVPNM"/>
<dbReference type="PANTHER" id="PTHR42345">
    <property type="entry name" value="TPR_REGION DOMAIN-CONTAINING PROTEIN"/>
    <property type="match status" value="1"/>
</dbReference>
<evidence type="ECO:0000313" key="2">
    <source>
        <dbReference type="EMBL" id="OQD75693.1"/>
    </source>
</evidence>
<proteinExistence type="predicted"/>
<feature type="compositionally biased region" description="Basic and acidic residues" evidence="1">
    <location>
        <begin position="10"/>
        <end position="20"/>
    </location>
</feature>
<gene>
    <name evidence="2" type="ORF">PENDEC_c006G05986</name>
</gene>
<dbReference type="OrthoDB" id="20872at2759"/>
<dbReference type="EMBL" id="MDYL01000006">
    <property type="protein sequence ID" value="OQD75693.1"/>
    <property type="molecule type" value="Genomic_DNA"/>
</dbReference>
<comment type="caution">
    <text evidence="2">The sequence shown here is derived from an EMBL/GenBank/DDBJ whole genome shotgun (WGS) entry which is preliminary data.</text>
</comment>
<dbReference type="Proteomes" id="UP000191522">
    <property type="component" value="Unassembled WGS sequence"/>
</dbReference>
<name>A0A1V6PFX2_PENDC</name>
<accession>A0A1V6PFX2</accession>
<evidence type="ECO:0000313" key="3">
    <source>
        <dbReference type="Proteomes" id="UP000191522"/>
    </source>
</evidence>
<dbReference type="STRING" id="69771.A0A1V6PFX2"/>
<sequence>MSFIFGRRRSQSDVSDHDTGARPTLARHPSSGAHRDEEGIFHGLFRKRSEGANPDSPRLARTSSQRIVPRIDTNEAAQARERSRAARDLLHSNPGSPEPPPAVAHGEPKQPTNIQDALEYRLDSACGGTADASAHQKDGYCFAKKDVKALLSGAPHFLLERGKHGRWYPQVIFPWDQHSPSIQRMLDRKILAHASFTLCTLHAHLPVPDDWAVKGGVPIQIRDWHRSGARKRAAFDVGVFEVPNMLANNGREPGTVGFRHFLEVPLSDSVRYTGPQEPRQAPNMQRVSSLPVTEAFELMDSYNKPYSQCRSGAVFDRRQLIREGPSAWKRIGVRDISLRVLAKRMDHLRQLRLDTLQDGSLTTILDVESPREMHNILHTHFLYPHPPPAELMPGHPQSMKSQIHTLATVLATPGAWIDFSMPEWRLRVGQVLYEAPPHRDGDCVESGTETSREPWINSGMERKWLLVQLLLAAELLFRLDAFVRVNMLHDPHDGVITAPELHYFDKLREGKVNWDLIVVRRFLDNLEITCGTPQSESQSSTSNQAPSPTEKSPAKSRNFSLFDSISRRISSNTGPELRSAWQCRISSPHVRQQLEGLYIFAENIGWPNVDVIRSTFEQKLKDEENMFSSHEGRPTTLPDKEDMYTRSLSRRCVQLHSSYPEDHDPHACEPLGWISRSLLSGLVIPGEPICHLLIGTLLENDAHAIEQLGPKANLYGGFVYKGRSYWSKASIIGRVLSSLEGAVTCMGWVGTEVLPRDATTNESLKSGWFEVRASDVQCKSKRPRIKQLGKLAMESTPLGMGDITAESFTLPTDPPAGPSLGAQVDSLTLSITSPVRRDITVSDQAQISFSLHRSGEAPTTVSFPLSYHVRFVSAHECRPPLGFTAHHQDCSPEQRRSKDWGKYKRLPGHPLHQSFHYRHISLDSLPHQSAPQAKSSSEKSPEVLVVDARGSRSNETLVRAWCASTGCHAVIGRVGRTCVACCVREARALDVQVVVRVGDCTADT</sequence>
<organism evidence="2 3">
    <name type="scientific">Penicillium decumbens</name>
    <dbReference type="NCBI Taxonomy" id="69771"/>
    <lineage>
        <taxon>Eukaryota</taxon>
        <taxon>Fungi</taxon>
        <taxon>Dikarya</taxon>
        <taxon>Ascomycota</taxon>
        <taxon>Pezizomycotina</taxon>
        <taxon>Eurotiomycetes</taxon>
        <taxon>Eurotiomycetidae</taxon>
        <taxon>Eurotiales</taxon>
        <taxon>Aspergillaceae</taxon>
        <taxon>Penicillium</taxon>
    </lineage>
</organism>
<evidence type="ECO:0000256" key="1">
    <source>
        <dbReference type="SAM" id="MobiDB-lite"/>
    </source>
</evidence>
<dbReference type="AlphaFoldDB" id="A0A1V6PFX2"/>
<reference evidence="3" key="1">
    <citation type="journal article" date="2017" name="Nat. Microbiol.">
        <title>Global analysis of biosynthetic gene clusters reveals vast potential of secondary metabolite production in Penicillium species.</title>
        <authorList>
            <person name="Nielsen J.C."/>
            <person name="Grijseels S."/>
            <person name="Prigent S."/>
            <person name="Ji B."/>
            <person name="Dainat J."/>
            <person name="Nielsen K.F."/>
            <person name="Frisvad J.C."/>
            <person name="Workman M."/>
            <person name="Nielsen J."/>
        </authorList>
    </citation>
    <scope>NUCLEOTIDE SEQUENCE [LARGE SCALE GENOMIC DNA]</scope>
    <source>
        <strain evidence="3">IBT 11843</strain>
    </source>
</reference>
<keyword evidence="3" id="KW-1185">Reference proteome</keyword>
<feature type="compositionally biased region" description="Basic and acidic residues" evidence="1">
    <location>
        <begin position="78"/>
        <end position="90"/>
    </location>
</feature>